<dbReference type="RefSeq" id="WP_132224623.1">
    <property type="nucleotide sequence ID" value="NZ_SMGO01000002.1"/>
</dbReference>
<dbReference type="InterPro" id="IPR005632">
    <property type="entry name" value="Chaperone_Skp"/>
</dbReference>
<dbReference type="SUPFAM" id="SSF111384">
    <property type="entry name" value="OmpH-like"/>
    <property type="match status" value="1"/>
</dbReference>
<evidence type="ECO:0000256" key="1">
    <source>
        <dbReference type="ARBA" id="ARBA00009091"/>
    </source>
</evidence>
<comment type="similarity">
    <text evidence="1">Belongs to the Skp family.</text>
</comment>
<dbReference type="AlphaFoldDB" id="A0A4R1LVT5"/>
<evidence type="ECO:0000256" key="3">
    <source>
        <dbReference type="SAM" id="Coils"/>
    </source>
</evidence>
<comment type="caution">
    <text evidence="5">The sequence shown here is derived from an EMBL/GenBank/DDBJ whole genome shotgun (WGS) entry which is preliminary data.</text>
</comment>
<dbReference type="Proteomes" id="UP000294616">
    <property type="component" value="Unassembled WGS sequence"/>
</dbReference>
<evidence type="ECO:0000313" key="6">
    <source>
        <dbReference type="Proteomes" id="UP000294616"/>
    </source>
</evidence>
<dbReference type="Pfam" id="PF03938">
    <property type="entry name" value="OmpH"/>
    <property type="match status" value="1"/>
</dbReference>
<gene>
    <name evidence="5" type="ORF">C8N28_2148</name>
</gene>
<organism evidence="5 6">
    <name type="scientific">Albibacterium bauzanense</name>
    <dbReference type="NCBI Taxonomy" id="653929"/>
    <lineage>
        <taxon>Bacteria</taxon>
        <taxon>Pseudomonadati</taxon>
        <taxon>Bacteroidota</taxon>
        <taxon>Sphingobacteriia</taxon>
        <taxon>Sphingobacteriales</taxon>
        <taxon>Sphingobacteriaceae</taxon>
        <taxon>Albibacterium</taxon>
    </lineage>
</organism>
<feature type="coiled-coil region" evidence="3">
    <location>
        <begin position="93"/>
        <end position="120"/>
    </location>
</feature>
<name>A0A4R1LVT5_9SPHI</name>
<proteinExistence type="inferred from homology"/>
<feature type="chain" id="PRO_5020626059" evidence="4">
    <location>
        <begin position="24"/>
        <end position="177"/>
    </location>
</feature>
<dbReference type="OrthoDB" id="1524711at2"/>
<keyword evidence="3" id="KW-0175">Coiled coil</keyword>
<evidence type="ECO:0000256" key="2">
    <source>
        <dbReference type="ARBA" id="ARBA00022729"/>
    </source>
</evidence>
<dbReference type="GO" id="GO:0051082">
    <property type="term" value="F:unfolded protein binding"/>
    <property type="evidence" value="ECO:0007669"/>
    <property type="project" value="InterPro"/>
</dbReference>
<dbReference type="Gene3D" id="3.30.910.20">
    <property type="entry name" value="Skp domain"/>
    <property type="match status" value="1"/>
</dbReference>
<keyword evidence="6" id="KW-1185">Reference proteome</keyword>
<evidence type="ECO:0000313" key="5">
    <source>
        <dbReference type="EMBL" id="TCK83546.1"/>
    </source>
</evidence>
<dbReference type="InterPro" id="IPR024930">
    <property type="entry name" value="Skp_dom_sf"/>
</dbReference>
<dbReference type="EMBL" id="SMGO01000002">
    <property type="protein sequence ID" value="TCK83546.1"/>
    <property type="molecule type" value="Genomic_DNA"/>
</dbReference>
<sequence length="177" mass="19618">MKNLIKAIAIVAVIFFSAGVANAQQKLGHINSGEILQAMPEVKTADAAFEAFRQTKLSELEAMDKERQGKITTFQEKYKTLTEANQAALGPELEALNQEIQDIEQRINDLDQKAQTDLTQKREELYKPILDKAGNAIKAVAKEQGFAYVFDTQNQAIVYFDGGQDITALVKTKLGIQ</sequence>
<feature type="signal peptide" evidence="4">
    <location>
        <begin position="1"/>
        <end position="23"/>
    </location>
</feature>
<protein>
    <submittedName>
        <fullName evidence="5">Periplasmic chaperone for outer membrane proteins Skp</fullName>
    </submittedName>
</protein>
<dbReference type="GO" id="GO:0005829">
    <property type="term" value="C:cytosol"/>
    <property type="evidence" value="ECO:0007669"/>
    <property type="project" value="TreeGrafter"/>
</dbReference>
<keyword evidence="2 4" id="KW-0732">Signal</keyword>
<evidence type="ECO:0000256" key="4">
    <source>
        <dbReference type="SAM" id="SignalP"/>
    </source>
</evidence>
<dbReference type="PANTHER" id="PTHR35089">
    <property type="entry name" value="CHAPERONE PROTEIN SKP"/>
    <property type="match status" value="1"/>
</dbReference>
<reference evidence="5 6" key="1">
    <citation type="submission" date="2019-03" db="EMBL/GenBank/DDBJ databases">
        <title>Genomic Encyclopedia of Archaeal and Bacterial Type Strains, Phase II (KMG-II): from individual species to whole genera.</title>
        <authorList>
            <person name="Goeker M."/>
        </authorList>
    </citation>
    <scope>NUCLEOTIDE SEQUENCE [LARGE SCALE GENOMIC DNA]</scope>
    <source>
        <strain evidence="5 6">DSM 22554</strain>
    </source>
</reference>
<dbReference type="GO" id="GO:0050821">
    <property type="term" value="P:protein stabilization"/>
    <property type="evidence" value="ECO:0007669"/>
    <property type="project" value="TreeGrafter"/>
</dbReference>
<accession>A0A4R1LVT5</accession>
<dbReference type="SMART" id="SM00935">
    <property type="entry name" value="OmpH"/>
    <property type="match status" value="1"/>
</dbReference>
<dbReference type="PANTHER" id="PTHR35089:SF1">
    <property type="entry name" value="CHAPERONE PROTEIN SKP"/>
    <property type="match status" value="1"/>
</dbReference>